<keyword evidence="1" id="KW-0812">Transmembrane</keyword>
<evidence type="ECO:0000313" key="3">
    <source>
        <dbReference type="Proteomes" id="UP001555786"/>
    </source>
</evidence>
<accession>A0ABV3PWX4</accession>
<feature type="transmembrane region" description="Helical" evidence="1">
    <location>
        <begin position="54"/>
        <end position="74"/>
    </location>
</feature>
<evidence type="ECO:0000256" key="1">
    <source>
        <dbReference type="SAM" id="Phobius"/>
    </source>
</evidence>
<feature type="transmembrane region" description="Helical" evidence="1">
    <location>
        <begin position="200"/>
        <end position="220"/>
    </location>
</feature>
<keyword evidence="1" id="KW-1133">Transmembrane helix</keyword>
<reference evidence="2 3" key="1">
    <citation type="submission" date="2024-07" db="EMBL/GenBank/DDBJ databases">
        <title>Description of Labrys sedimenti sp. nov., isolated from a diclofenac-degrading enrichment culture.</title>
        <authorList>
            <person name="Tancsics A."/>
            <person name="Csepanyi A."/>
        </authorList>
    </citation>
    <scope>NUCLEOTIDE SEQUENCE [LARGE SCALE GENOMIC DNA]</scope>
    <source>
        <strain evidence="2 3">LMG 23578</strain>
    </source>
</reference>
<proteinExistence type="predicted"/>
<feature type="transmembrane region" description="Helical" evidence="1">
    <location>
        <begin position="122"/>
        <end position="148"/>
    </location>
</feature>
<name>A0ABV3PWX4_9HYPH</name>
<dbReference type="RefSeq" id="WP_367626507.1">
    <property type="nucleotide sequence ID" value="NZ_JBFNQD010000019.1"/>
</dbReference>
<comment type="caution">
    <text evidence="2">The sequence shown here is derived from an EMBL/GenBank/DDBJ whole genome shotgun (WGS) entry which is preliminary data.</text>
</comment>
<dbReference type="Proteomes" id="UP001555786">
    <property type="component" value="Unassembled WGS sequence"/>
</dbReference>
<protein>
    <submittedName>
        <fullName evidence="2">Uncharacterized protein</fullName>
    </submittedName>
</protein>
<organism evidence="2 3">
    <name type="scientific">Labrys neptuniae</name>
    <dbReference type="NCBI Taxonomy" id="376174"/>
    <lineage>
        <taxon>Bacteria</taxon>
        <taxon>Pseudomonadati</taxon>
        <taxon>Pseudomonadota</taxon>
        <taxon>Alphaproteobacteria</taxon>
        <taxon>Hyphomicrobiales</taxon>
        <taxon>Xanthobacteraceae</taxon>
        <taxon>Labrys</taxon>
    </lineage>
</organism>
<sequence length="230" mass="26569">MIDWKSAFKVAIANPDTISLETYKNVFGFNLNINKVYRDDYTYKFGYLMAVRGYLIIIGSVLAFLVCMFIYILLMTSDLFRRLFMSFPLPEWGWPWNYLSKEFMFQQFSDGHLLLSKVDIDIYLKLCSFVSLIWLALFVVMLFVNLLISGGYNIYKPAIALFFVSSLGIWSASHTLFSNYSLLGPSIHDSLVVMSFKKTMIISFAYFSSIYFVAIVLVQFKARPRVSAKT</sequence>
<gene>
    <name evidence="2" type="ORF">ABXS05_30615</name>
</gene>
<feature type="transmembrane region" description="Helical" evidence="1">
    <location>
        <begin position="160"/>
        <end position="180"/>
    </location>
</feature>
<dbReference type="EMBL" id="JBFNQD010000019">
    <property type="protein sequence ID" value="MEW9309936.1"/>
    <property type="molecule type" value="Genomic_DNA"/>
</dbReference>
<evidence type="ECO:0000313" key="2">
    <source>
        <dbReference type="EMBL" id="MEW9309936.1"/>
    </source>
</evidence>
<keyword evidence="1" id="KW-0472">Membrane</keyword>
<keyword evidence="3" id="KW-1185">Reference proteome</keyword>